<evidence type="ECO:0000256" key="5">
    <source>
        <dbReference type="SAM" id="MobiDB-lite"/>
    </source>
</evidence>
<dbReference type="InterPro" id="IPR008015">
    <property type="entry name" value="PDED_dom"/>
</dbReference>
<feature type="region of interest" description="Disordered" evidence="5">
    <location>
        <begin position="1"/>
        <end position="42"/>
    </location>
</feature>
<dbReference type="EMBL" id="GG745406">
    <property type="protein sequence ID" value="KNE73407.1"/>
    <property type="molecule type" value="Genomic_DNA"/>
</dbReference>
<dbReference type="InterPro" id="IPR051519">
    <property type="entry name" value="PDE6D_unc-119_myristoyl-bd"/>
</dbReference>
<dbReference type="GO" id="GO:0005929">
    <property type="term" value="C:cilium"/>
    <property type="evidence" value="ECO:0007669"/>
    <property type="project" value="TreeGrafter"/>
</dbReference>
<protein>
    <recommendedName>
        <fullName evidence="6">GMP phosphodiesterase delta subunit domain-containing protein</fullName>
    </recommendedName>
</protein>
<organism evidence="7 8">
    <name type="scientific">Allomyces macrogynus (strain ATCC 38327)</name>
    <name type="common">Allomyces javanicus var. macrogynus</name>
    <dbReference type="NCBI Taxonomy" id="578462"/>
    <lineage>
        <taxon>Eukaryota</taxon>
        <taxon>Fungi</taxon>
        <taxon>Fungi incertae sedis</taxon>
        <taxon>Blastocladiomycota</taxon>
        <taxon>Blastocladiomycetes</taxon>
        <taxon>Blastocladiales</taxon>
        <taxon>Blastocladiaceae</taxon>
        <taxon>Allomyces</taxon>
    </lineage>
</organism>
<dbReference type="GO" id="GO:0008289">
    <property type="term" value="F:lipid binding"/>
    <property type="evidence" value="ECO:0007669"/>
    <property type="project" value="UniProtKB-KW"/>
</dbReference>
<evidence type="ECO:0000256" key="4">
    <source>
        <dbReference type="ARBA" id="ARBA00023121"/>
    </source>
</evidence>
<dbReference type="OrthoDB" id="10248777at2759"/>
<dbReference type="OMA" id="CLVMHNK"/>
<dbReference type="GO" id="GO:0060271">
    <property type="term" value="P:cilium assembly"/>
    <property type="evidence" value="ECO:0007669"/>
    <property type="project" value="TreeGrafter"/>
</dbReference>
<dbReference type="GO" id="GO:0042953">
    <property type="term" value="P:lipoprotein transport"/>
    <property type="evidence" value="ECO:0007669"/>
    <property type="project" value="TreeGrafter"/>
</dbReference>
<dbReference type="Proteomes" id="UP000054350">
    <property type="component" value="Unassembled WGS sequence"/>
</dbReference>
<dbReference type="AlphaFoldDB" id="A0A0L0TF78"/>
<evidence type="ECO:0000256" key="2">
    <source>
        <dbReference type="ARBA" id="ARBA00022448"/>
    </source>
</evidence>
<dbReference type="STRING" id="578462.A0A0L0TF78"/>
<accession>A0A0L0TF78</accession>
<reference evidence="8" key="2">
    <citation type="submission" date="2009-11" db="EMBL/GenBank/DDBJ databases">
        <title>The Genome Sequence of Allomyces macrogynus strain ATCC 38327.</title>
        <authorList>
            <consortium name="The Broad Institute Genome Sequencing Platform"/>
            <person name="Russ C."/>
            <person name="Cuomo C."/>
            <person name="Shea T."/>
            <person name="Young S.K."/>
            <person name="Zeng Q."/>
            <person name="Koehrsen M."/>
            <person name="Haas B."/>
            <person name="Borodovsky M."/>
            <person name="Guigo R."/>
            <person name="Alvarado L."/>
            <person name="Berlin A."/>
            <person name="Borenstein D."/>
            <person name="Chen Z."/>
            <person name="Engels R."/>
            <person name="Freedman E."/>
            <person name="Gellesch M."/>
            <person name="Goldberg J."/>
            <person name="Griggs A."/>
            <person name="Gujja S."/>
            <person name="Heiman D."/>
            <person name="Hepburn T."/>
            <person name="Howarth C."/>
            <person name="Jen D."/>
            <person name="Larson L."/>
            <person name="Lewis B."/>
            <person name="Mehta T."/>
            <person name="Park D."/>
            <person name="Pearson M."/>
            <person name="Roberts A."/>
            <person name="Saif S."/>
            <person name="Shenoy N."/>
            <person name="Sisk P."/>
            <person name="Stolte C."/>
            <person name="Sykes S."/>
            <person name="Walk T."/>
            <person name="White J."/>
            <person name="Yandava C."/>
            <person name="Burger G."/>
            <person name="Gray M.W."/>
            <person name="Holland P.W.H."/>
            <person name="King N."/>
            <person name="Lang F.B.F."/>
            <person name="Roger A.J."/>
            <person name="Ruiz-Trillo I."/>
            <person name="Lander E."/>
            <person name="Nusbaum C."/>
        </authorList>
    </citation>
    <scope>NUCLEOTIDE SEQUENCE [LARGE SCALE GENOMIC DNA]</scope>
    <source>
        <strain evidence="8">ATCC 38327</strain>
    </source>
</reference>
<dbReference type="eggNOG" id="KOG4037">
    <property type="taxonomic scope" value="Eukaryota"/>
</dbReference>
<dbReference type="InterPro" id="IPR037036">
    <property type="entry name" value="PDED_dom_sf"/>
</dbReference>
<keyword evidence="3" id="KW-0653">Protein transport</keyword>
<dbReference type="Pfam" id="PF05351">
    <property type="entry name" value="GMP_PDE_delta"/>
    <property type="match status" value="1"/>
</dbReference>
<comment type="similarity">
    <text evidence="1">Belongs to the PDE6D/unc-119 family.</text>
</comment>
<proteinExistence type="inferred from homology"/>
<dbReference type="InterPro" id="IPR014756">
    <property type="entry name" value="Ig_E-set"/>
</dbReference>
<dbReference type="Gene3D" id="2.70.50.40">
    <property type="entry name" value="GMP phosphodiesterase, delta subunit"/>
    <property type="match status" value="1"/>
</dbReference>
<keyword evidence="2" id="KW-0813">Transport</keyword>
<keyword evidence="4" id="KW-0446">Lipid-binding</keyword>
<feature type="domain" description="GMP phosphodiesterase delta subunit" evidence="6">
    <location>
        <begin position="70"/>
        <end position="225"/>
    </location>
</feature>
<dbReference type="PANTHER" id="PTHR12951:SF1">
    <property type="entry name" value="PROTEIN UNC-119 HOMOLOG"/>
    <property type="match status" value="1"/>
</dbReference>
<evidence type="ECO:0000256" key="3">
    <source>
        <dbReference type="ARBA" id="ARBA00022927"/>
    </source>
</evidence>
<sequence length="247" mass="26467">MPILKVPGLKSTGSASSMKSGSKSPSASGSAASSAGSLPSGDRTYSPADVLKFKKPTPGFLVPFQTSPPVQFLAFTIKDKKSGHVFFETKRPDLDAGTVVPLADLIVPDGLDPDMLRTVNYDFGADFLDCATVSTSLVFAVGARPVSNFRMIERHYFGDQLIKSFDFTFGFGIPHSVNTWESVYEVPPIDKKLRAKMIAEPRKTMADSFYFVDDKLVMHHKATFEFSVPAAAAAAGAASGRRGSGGK</sequence>
<gene>
    <name evidence="7" type="ORF">AMAG_17569</name>
</gene>
<evidence type="ECO:0000256" key="1">
    <source>
        <dbReference type="ARBA" id="ARBA00008102"/>
    </source>
</evidence>
<keyword evidence="8" id="KW-1185">Reference proteome</keyword>
<evidence type="ECO:0000313" key="7">
    <source>
        <dbReference type="EMBL" id="KNE73407.1"/>
    </source>
</evidence>
<evidence type="ECO:0000313" key="8">
    <source>
        <dbReference type="Proteomes" id="UP000054350"/>
    </source>
</evidence>
<name>A0A0L0TF78_ALLM3</name>
<feature type="compositionally biased region" description="Low complexity" evidence="5">
    <location>
        <begin position="11"/>
        <end position="41"/>
    </location>
</feature>
<dbReference type="SUPFAM" id="SSF81296">
    <property type="entry name" value="E set domains"/>
    <property type="match status" value="1"/>
</dbReference>
<evidence type="ECO:0000259" key="6">
    <source>
        <dbReference type="Pfam" id="PF05351"/>
    </source>
</evidence>
<reference evidence="7 8" key="1">
    <citation type="submission" date="2009-11" db="EMBL/GenBank/DDBJ databases">
        <title>Annotation of Allomyces macrogynus ATCC 38327.</title>
        <authorList>
            <consortium name="The Broad Institute Genome Sequencing Platform"/>
            <person name="Russ C."/>
            <person name="Cuomo C."/>
            <person name="Burger G."/>
            <person name="Gray M.W."/>
            <person name="Holland P.W.H."/>
            <person name="King N."/>
            <person name="Lang F.B.F."/>
            <person name="Roger A.J."/>
            <person name="Ruiz-Trillo I."/>
            <person name="Young S.K."/>
            <person name="Zeng Q."/>
            <person name="Gargeya S."/>
            <person name="Fitzgerald M."/>
            <person name="Haas B."/>
            <person name="Abouelleil A."/>
            <person name="Alvarado L."/>
            <person name="Arachchi H.M."/>
            <person name="Berlin A."/>
            <person name="Chapman S.B."/>
            <person name="Gearin G."/>
            <person name="Goldberg J."/>
            <person name="Griggs A."/>
            <person name="Gujja S."/>
            <person name="Hansen M."/>
            <person name="Heiman D."/>
            <person name="Howarth C."/>
            <person name="Larimer J."/>
            <person name="Lui A."/>
            <person name="MacDonald P.J.P."/>
            <person name="McCowen C."/>
            <person name="Montmayeur A."/>
            <person name="Murphy C."/>
            <person name="Neiman D."/>
            <person name="Pearson M."/>
            <person name="Priest M."/>
            <person name="Roberts A."/>
            <person name="Saif S."/>
            <person name="Shea T."/>
            <person name="Sisk P."/>
            <person name="Stolte C."/>
            <person name="Sykes S."/>
            <person name="Wortman J."/>
            <person name="Nusbaum C."/>
            <person name="Birren B."/>
        </authorList>
    </citation>
    <scope>NUCLEOTIDE SEQUENCE [LARGE SCALE GENOMIC DNA]</scope>
    <source>
        <strain evidence="7 8">ATCC 38327</strain>
    </source>
</reference>
<dbReference type="VEuPathDB" id="FungiDB:AMAG_17569"/>
<dbReference type="PANTHER" id="PTHR12951">
    <property type="entry name" value="RETINAL PROTEIN 4"/>
    <property type="match status" value="1"/>
</dbReference>